<dbReference type="GO" id="GO:0008967">
    <property type="term" value="F:phosphoglycolate phosphatase activity"/>
    <property type="evidence" value="ECO:0007669"/>
    <property type="project" value="UniProtKB-EC"/>
</dbReference>
<dbReference type="EC" id="3.1.3.18" evidence="1"/>
<protein>
    <submittedName>
        <fullName evidence="1">Phosphoglycolate phosphatase</fullName>
        <ecNumber evidence="1">3.1.3.18</ecNumber>
    </submittedName>
</protein>
<organism evidence="1">
    <name type="scientific">bioreactor metagenome</name>
    <dbReference type="NCBI Taxonomy" id="1076179"/>
    <lineage>
        <taxon>unclassified sequences</taxon>
        <taxon>metagenomes</taxon>
        <taxon>ecological metagenomes</taxon>
    </lineage>
</organism>
<dbReference type="EMBL" id="VSSQ01003200">
    <property type="protein sequence ID" value="MPM19566.1"/>
    <property type="molecule type" value="Genomic_DNA"/>
</dbReference>
<name>A0A644XTL5_9ZZZZ</name>
<accession>A0A644XTL5</accession>
<dbReference type="InterPro" id="IPR050155">
    <property type="entry name" value="HAD-like_hydrolase_sf"/>
</dbReference>
<dbReference type="InterPro" id="IPR006439">
    <property type="entry name" value="HAD-SF_hydro_IA"/>
</dbReference>
<gene>
    <name evidence="1" type="primary">gph_33</name>
    <name evidence="1" type="ORF">SDC9_65992</name>
</gene>
<proteinExistence type="predicted"/>
<dbReference type="InterPro" id="IPR023214">
    <property type="entry name" value="HAD_sf"/>
</dbReference>
<evidence type="ECO:0000313" key="1">
    <source>
        <dbReference type="EMBL" id="MPM19566.1"/>
    </source>
</evidence>
<reference evidence="1" key="1">
    <citation type="submission" date="2019-08" db="EMBL/GenBank/DDBJ databases">
        <authorList>
            <person name="Kucharzyk K."/>
            <person name="Murdoch R.W."/>
            <person name="Higgins S."/>
            <person name="Loffler F."/>
        </authorList>
    </citation>
    <scope>NUCLEOTIDE SEQUENCE</scope>
</reference>
<sequence>MAQMNEKLKGIIFDKDGTLFDYAQVWEDVLKEGINSAFVSMGKAEHQKAKKAMLHLMGIDEHGDCHPKGLVFTHRPIQILRRFLLYCIRYRVNAIKAIRAYHQSVQNSEVLLSEKLGKMDFSLQQTLFSTLKERGYSIGIITNDNASSTSLFLSLMGLSDHIDFVSCRDSNYKKKPHPQAFLEFCRQQDIMPGQVAMVGDTITDMLFAKRSEAGYTIALLSGSNDNKSLRPLADVVYPDISALLADKRLFPAP</sequence>
<dbReference type="PRINTS" id="PR00413">
    <property type="entry name" value="HADHALOGNASE"/>
</dbReference>
<dbReference type="SUPFAM" id="SSF56784">
    <property type="entry name" value="HAD-like"/>
    <property type="match status" value="1"/>
</dbReference>
<dbReference type="InterPro" id="IPR036412">
    <property type="entry name" value="HAD-like_sf"/>
</dbReference>
<dbReference type="NCBIfam" id="TIGR01549">
    <property type="entry name" value="HAD-SF-IA-v1"/>
    <property type="match status" value="1"/>
</dbReference>
<comment type="caution">
    <text evidence="1">The sequence shown here is derived from an EMBL/GenBank/DDBJ whole genome shotgun (WGS) entry which is preliminary data.</text>
</comment>
<keyword evidence="1" id="KW-0378">Hydrolase</keyword>
<dbReference type="AlphaFoldDB" id="A0A644XTL5"/>
<dbReference type="SFLD" id="SFLDS00003">
    <property type="entry name" value="Haloacid_Dehalogenase"/>
    <property type="match status" value="1"/>
</dbReference>
<dbReference type="PANTHER" id="PTHR43434:SF1">
    <property type="entry name" value="PHOSPHOGLYCOLATE PHOSPHATASE"/>
    <property type="match status" value="1"/>
</dbReference>
<dbReference type="Gene3D" id="3.40.50.1000">
    <property type="entry name" value="HAD superfamily/HAD-like"/>
    <property type="match status" value="1"/>
</dbReference>
<dbReference type="Gene3D" id="1.10.150.520">
    <property type="match status" value="1"/>
</dbReference>
<dbReference type="GO" id="GO:0005829">
    <property type="term" value="C:cytosol"/>
    <property type="evidence" value="ECO:0007669"/>
    <property type="project" value="TreeGrafter"/>
</dbReference>
<dbReference type="SFLD" id="SFLDG01129">
    <property type="entry name" value="C1.5:_HAD__Beta-PGM__Phosphata"/>
    <property type="match status" value="1"/>
</dbReference>
<dbReference type="Pfam" id="PF00702">
    <property type="entry name" value="Hydrolase"/>
    <property type="match status" value="1"/>
</dbReference>
<dbReference type="GO" id="GO:0006281">
    <property type="term" value="P:DNA repair"/>
    <property type="evidence" value="ECO:0007669"/>
    <property type="project" value="TreeGrafter"/>
</dbReference>
<dbReference type="PANTHER" id="PTHR43434">
    <property type="entry name" value="PHOSPHOGLYCOLATE PHOSPHATASE"/>
    <property type="match status" value="1"/>
</dbReference>